<evidence type="ECO:0000313" key="1">
    <source>
        <dbReference type="EMBL" id="CAF1431502.1"/>
    </source>
</evidence>
<comment type="caution">
    <text evidence="2">The sequence shown here is derived from an EMBL/GenBank/DDBJ whole genome shotgun (WGS) entry which is preliminary data.</text>
</comment>
<sequence>MTVLSGSLSQPDAWTTSLTLNTLFTALIMWAYQTKTDTTGEVIETKEENGDIHVSEPTIISMTEDLLCKIVWLDVKDHTQFCLTQRDILDVDHSQYFTECHIPTDLCQRIEYILENERHYREVVLIRNDRNRTSLHVAAIKSFLYVYPRLLLLREADPCAQDRHPELGNYYENIDLIYDTQNNTAAAWKSFQKPLIIRRSNSQPNQTEIDRL</sequence>
<dbReference type="AlphaFoldDB" id="A0A8S2SLM7"/>
<reference evidence="2" key="1">
    <citation type="submission" date="2021-02" db="EMBL/GenBank/DDBJ databases">
        <authorList>
            <person name="Nowell W R."/>
        </authorList>
    </citation>
    <scope>NUCLEOTIDE SEQUENCE</scope>
</reference>
<dbReference type="Proteomes" id="UP000677228">
    <property type="component" value="Unassembled WGS sequence"/>
</dbReference>
<evidence type="ECO:0000313" key="3">
    <source>
        <dbReference type="Proteomes" id="UP000682733"/>
    </source>
</evidence>
<dbReference type="EMBL" id="CAJOBA010050004">
    <property type="protein sequence ID" value="CAF4229566.1"/>
    <property type="molecule type" value="Genomic_DNA"/>
</dbReference>
<gene>
    <name evidence="1" type="ORF">OVA965_LOCUS34060</name>
    <name evidence="2" type="ORF">TMI583_LOCUS34971</name>
</gene>
<dbReference type="Proteomes" id="UP000682733">
    <property type="component" value="Unassembled WGS sequence"/>
</dbReference>
<dbReference type="EMBL" id="CAJNOK010028216">
    <property type="protein sequence ID" value="CAF1431502.1"/>
    <property type="molecule type" value="Genomic_DNA"/>
</dbReference>
<organism evidence="2 3">
    <name type="scientific">Didymodactylos carnosus</name>
    <dbReference type="NCBI Taxonomy" id="1234261"/>
    <lineage>
        <taxon>Eukaryota</taxon>
        <taxon>Metazoa</taxon>
        <taxon>Spiralia</taxon>
        <taxon>Gnathifera</taxon>
        <taxon>Rotifera</taxon>
        <taxon>Eurotatoria</taxon>
        <taxon>Bdelloidea</taxon>
        <taxon>Philodinida</taxon>
        <taxon>Philodinidae</taxon>
        <taxon>Didymodactylos</taxon>
    </lineage>
</organism>
<name>A0A8S2SLM7_9BILA</name>
<accession>A0A8S2SLM7</accession>
<protein>
    <submittedName>
        <fullName evidence="2">Uncharacterized protein</fullName>
    </submittedName>
</protein>
<evidence type="ECO:0000313" key="2">
    <source>
        <dbReference type="EMBL" id="CAF4229566.1"/>
    </source>
</evidence>
<proteinExistence type="predicted"/>